<dbReference type="eggNOG" id="COG0438">
    <property type="taxonomic scope" value="Bacteria"/>
</dbReference>
<dbReference type="GO" id="GO:0016757">
    <property type="term" value="F:glycosyltransferase activity"/>
    <property type="evidence" value="ECO:0007669"/>
    <property type="project" value="InterPro"/>
</dbReference>
<dbReference type="Pfam" id="PF00534">
    <property type="entry name" value="Glycos_transf_1"/>
    <property type="match status" value="1"/>
</dbReference>
<dbReference type="Pfam" id="PF13439">
    <property type="entry name" value="Glyco_transf_4"/>
    <property type="match status" value="1"/>
</dbReference>
<protein>
    <submittedName>
        <fullName evidence="3">Putative glycosyltransferase</fullName>
    </submittedName>
</protein>
<sequence length="358" mass="39695">MNILICSSYNNNWHAVRPEAEVFIELAKQGHNITIATQGDAEYCERFTEFGIKVVDAYPSKKICLRTIRHLKKVIEQNNIDICYALNSKTIPNAAFACIGSKAKLIAYRGTTGGLYRHDPSAYLTILHPRVDGVICVSEAVRQDVLTKVWKNKDQVVTIYKGHDINWYDTSSASRDEFNIPSTSKIGICVANSRPSKGVQVLLEAVKEINDPNFHLLLVGNGMETLQAIAKQSKMSERIHFLGFRKDISNLMAMSDFQIQPSISGEGLPKTIIEAMVVSKPSIVTTAGGSAELIINNSNGIVVDTGDQQALTQAIEQFLEPNVDLITMGKKSKQKMEAEFSLQKSVSDHIKYFSQLLN</sequence>
<reference evidence="3 4" key="1">
    <citation type="submission" date="2013-09" db="EMBL/GenBank/DDBJ databases">
        <title>Whole genome shotgun sequence of Vibrio ezurae NBRC 102218.</title>
        <authorList>
            <person name="Yoshida I."/>
            <person name="Hosoyama A."/>
            <person name="Numata M."/>
            <person name="Hashimoto M."/>
            <person name="Hosoyama Y."/>
            <person name="Tsuchikane K."/>
            <person name="Noguchi M."/>
            <person name="Hirakata S."/>
            <person name="Ichikawa N."/>
            <person name="Ohji S."/>
            <person name="Yamazoe A."/>
            <person name="Fujita N."/>
        </authorList>
    </citation>
    <scope>NUCLEOTIDE SEQUENCE [LARGE SCALE GENOMIC DNA]</scope>
    <source>
        <strain evidence="3 4">NBRC 102218</strain>
    </source>
</reference>
<dbReference type="RefSeq" id="WP_021714254.1">
    <property type="nucleotide sequence ID" value="NZ_BATM01000037.1"/>
</dbReference>
<dbReference type="InterPro" id="IPR028098">
    <property type="entry name" value="Glyco_trans_4-like_N"/>
</dbReference>
<organism evidence="3 4">
    <name type="scientific">Vibrio ezurae NBRC 102218</name>
    <dbReference type="NCBI Taxonomy" id="1219080"/>
    <lineage>
        <taxon>Bacteria</taxon>
        <taxon>Pseudomonadati</taxon>
        <taxon>Pseudomonadota</taxon>
        <taxon>Gammaproteobacteria</taxon>
        <taxon>Vibrionales</taxon>
        <taxon>Vibrionaceae</taxon>
        <taxon>Vibrio</taxon>
    </lineage>
</organism>
<dbReference type="SUPFAM" id="SSF53756">
    <property type="entry name" value="UDP-Glycosyltransferase/glycogen phosphorylase"/>
    <property type="match status" value="1"/>
</dbReference>
<name>U3CR22_9VIBR</name>
<keyword evidence="4" id="KW-1185">Reference proteome</keyword>
<evidence type="ECO:0000259" key="2">
    <source>
        <dbReference type="Pfam" id="PF13439"/>
    </source>
</evidence>
<dbReference type="Proteomes" id="UP000016562">
    <property type="component" value="Unassembled WGS sequence"/>
</dbReference>
<evidence type="ECO:0000259" key="1">
    <source>
        <dbReference type="Pfam" id="PF00534"/>
    </source>
</evidence>
<dbReference type="Gene3D" id="3.40.50.2000">
    <property type="entry name" value="Glycogen Phosphorylase B"/>
    <property type="match status" value="2"/>
</dbReference>
<evidence type="ECO:0000313" key="3">
    <source>
        <dbReference type="EMBL" id="GAD80548.1"/>
    </source>
</evidence>
<dbReference type="STRING" id="1219080.VEZ01S_37_01130"/>
<dbReference type="OrthoDB" id="9775208at2"/>
<feature type="domain" description="Glycosyl transferase family 1" evidence="1">
    <location>
        <begin position="174"/>
        <end position="322"/>
    </location>
</feature>
<dbReference type="CDD" id="cd03801">
    <property type="entry name" value="GT4_PimA-like"/>
    <property type="match status" value="1"/>
</dbReference>
<evidence type="ECO:0000313" key="4">
    <source>
        <dbReference type="Proteomes" id="UP000016562"/>
    </source>
</evidence>
<comment type="caution">
    <text evidence="3">The sequence shown here is derived from an EMBL/GenBank/DDBJ whole genome shotgun (WGS) entry which is preliminary data.</text>
</comment>
<feature type="domain" description="Glycosyltransferase subfamily 4-like N-terminal" evidence="2">
    <location>
        <begin position="25"/>
        <end position="166"/>
    </location>
</feature>
<dbReference type="EMBL" id="BATM01000037">
    <property type="protein sequence ID" value="GAD80548.1"/>
    <property type="molecule type" value="Genomic_DNA"/>
</dbReference>
<accession>U3CR22</accession>
<dbReference type="PANTHER" id="PTHR12526:SF638">
    <property type="entry name" value="SPORE COAT PROTEIN SA"/>
    <property type="match status" value="1"/>
</dbReference>
<keyword evidence="3" id="KW-0808">Transferase</keyword>
<dbReference type="PANTHER" id="PTHR12526">
    <property type="entry name" value="GLYCOSYLTRANSFERASE"/>
    <property type="match status" value="1"/>
</dbReference>
<dbReference type="GO" id="GO:1901135">
    <property type="term" value="P:carbohydrate derivative metabolic process"/>
    <property type="evidence" value="ECO:0007669"/>
    <property type="project" value="UniProtKB-ARBA"/>
</dbReference>
<dbReference type="AlphaFoldDB" id="U3CR22"/>
<gene>
    <name evidence="3" type="ORF">VEZ01S_37_01130</name>
</gene>
<dbReference type="InterPro" id="IPR001296">
    <property type="entry name" value="Glyco_trans_1"/>
</dbReference>
<proteinExistence type="predicted"/>